<name>A0A8J7SF94_9RHOB</name>
<feature type="transmembrane region" description="Helical" evidence="1">
    <location>
        <begin position="147"/>
        <end position="164"/>
    </location>
</feature>
<feature type="transmembrane region" description="Helical" evidence="1">
    <location>
        <begin position="61"/>
        <end position="80"/>
    </location>
</feature>
<evidence type="ECO:0000256" key="1">
    <source>
        <dbReference type="SAM" id="Phobius"/>
    </source>
</evidence>
<feature type="transmembrane region" description="Helical" evidence="1">
    <location>
        <begin position="87"/>
        <end position="105"/>
    </location>
</feature>
<keyword evidence="3" id="KW-1185">Reference proteome</keyword>
<feature type="transmembrane region" description="Helical" evidence="1">
    <location>
        <begin position="22"/>
        <end position="41"/>
    </location>
</feature>
<comment type="caution">
    <text evidence="2">The sequence shown here is derived from an EMBL/GenBank/DDBJ whole genome shotgun (WGS) entry which is preliminary data.</text>
</comment>
<dbReference type="Proteomes" id="UP000655420">
    <property type="component" value="Unassembled WGS sequence"/>
</dbReference>
<dbReference type="EMBL" id="JAEHHL010000007">
    <property type="protein sequence ID" value="MBK0399991.1"/>
    <property type="molecule type" value="Genomic_DNA"/>
</dbReference>
<evidence type="ECO:0000313" key="2">
    <source>
        <dbReference type="EMBL" id="MBK0399991.1"/>
    </source>
</evidence>
<proteinExistence type="predicted"/>
<reference evidence="2" key="1">
    <citation type="submission" date="2020-12" db="EMBL/GenBank/DDBJ databases">
        <title>Bacterial taxonomy.</title>
        <authorList>
            <person name="Pan X."/>
        </authorList>
    </citation>
    <scope>NUCLEOTIDE SEQUENCE</scope>
    <source>
        <strain evidence="2">M0105</strain>
    </source>
</reference>
<dbReference type="RefSeq" id="WP_200610262.1">
    <property type="nucleotide sequence ID" value="NZ_JAEHHL010000007.1"/>
</dbReference>
<keyword evidence="1" id="KW-1133">Transmembrane helix</keyword>
<gene>
    <name evidence="2" type="ORF">H0I76_12400</name>
</gene>
<evidence type="ECO:0000313" key="3">
    <source>
        <dbReference type="Proteomes" id="UP000655420"/>
    </source>
</evidence>
<feature type="transmembrane region" description="Helical" evidence="1">
    <location>
        <begin position="176"/>
        <end position="198"/>
    </location>
</feature>
<feature type="transmembrane region" description="Helical" evidence="1">
    <location>
        <begin position="220"/>
        <end position="237"/>
    </location>
</feature>
<keyword evidence="1" id="KW-0472">Membrane</keyword>
<sequence length="249" mass="28224">MLRYAPHLTLSTYTDDRQEIPAVWRMWLPLAAAIAVLVLHHTVPDWTWRRLFAEGWGVIELAHFVIPLAACVVAVQALVATPRGTSAALRAWLAALALGCFYIAGEEHSWGQHFFGWETPEGWSAINRQDETNLHNTTSWLNHKPRVLLNLGVLFGSILIPLALARGVARKTIGHLSFVLPGRSCHVLGYLVLFYMVWDSGRKAGYLPYISPRDAEMHELFLYSYLLVYAITLRNRIRRWPGELTEKLG</sequence>
<keyword evidence="1" id="KW-0812">Transmembrane</keyword>
<accession>A0A8J7SF94</accession>
<organism evidence="2 3">
    <name type="scientific">Thermohalobaculum xanthum</name>
    <dbReference type="NCBI Taxonomy" id="2753746"/>
    <lineage>
        <taxon>Bacteria</taxon>
        <taxon>Pseudomonadati</taxon>
        <taxon>Pseudomonadota</taxon>
        <taxon>Alphaproteobacteria</taxon>
        <taxon>Rhodobacterales</taxon>
        <taxon>Paracoccaceae</taxon>
        <taxon>Thermohalobaculum</taxon>
    </lineage>
</organism>
<protein>
    <submittedName>
        <fullName evidence="2">Uncharacterized protein</fullName>
    </submittedName>
</protein>
<dbReference type="AlphaFoldDB" id="A0A8J7SF94"/>